<keyword evidence="6" id="KW-0819">tRNA processing</keyword>
<keyword evidence="15" id="KW-1185">Reference proteome</keyword>
<evidence type="ECO:0000259" key="13">
    <source>
        <dbReference type="PROSITE" id="PS51163"/>
    </source>
</evidence>
<reference evidence="14 15" key="1">
    <citation type="submission" date="2023-05" db="EMBL/GenBank/DDBJ databases">
        <title>Lithophilousrod everest ZFBP1038 complete genpme.</title>
        <authorList>
            <person name="Tian M."/>
        </authorList>
    </citation>
    <scope>NUCLEOTIDE SEQUENCE [LARGE SCALE GENOMIC DNA]</scope>
    <source>
        <strain evidence="14 15">ZFBP1038</strain>
    </source>
</reference>
<dbReference type="Gene3D" id="3.90.870.10">
    <property type="entry name" value="DHBP synthase"/>
    <property type="match status" value="1"/>
</dbReference>
<evidence type="ECO:0000256" key="12">
    <source>
        <dbReference type="SAM" id="MobiDB-lite"/>
    </source>
</evidence>
<protein>
    <recommendedName>
        <fullName evidence="10">L-threonylcarbamoyladenylate synthase</fullName>
        <ecNumber evidence="3">2.7.7.87</ecNumber>
    </recommendedName>
    <alternativeName>
        <fullName evidence="10">L-threonylcarbamoyladenylate synthase</fullName>
    </alternativeName>
</protein>
<dbReference type="InterPro" id="IPR050156">
    <property type="entry name" value="TC-AMP_synthase_SUA5"/>
</dbReference>
<comment type="catalytic activity">
    <reaction evidence="11">
        <text>L-threonine + hydrogencarbonate + ATP = L-threonylcarbamoyladenylate + diphosphate + H2O</text>
        <dbReference type="Rhea" id="RHEA:36407"/>
        <dbReference type="ChEBI" id="CHEBI:15377"/>
        <dbReference type="ChEBI" id="CHEBI:17544"/>
        <dbReference type="ChEBI" id="CHEBI:30616"/>
        <dbReference type="ChEBI" id="CHEBI:33019"/>
        <dbReference type="ChEBI" id="CHEBI:57926"/>
        <dbReference type="ChEBI" id="CHEBI:73682"/>
        <dbReference type="EC" id="2.7.7.87"/>
    </reaction>
</comment>
<name>A0ABY8QYF0_9MICO</name>
<proteinExistence type="inferred from homology"/>
<evidence type="ECO:0000256" key="5">
    <source>
        <dbReference type="ARBA" id="ARBA00022679"/>
    </source>
</evidence>
<feature type="compositionally biased region" description="Acidic residues" evidence="12">
    <location>
        <begin position="246"/>
        <end position="260"/>
    </location>
</feature>
<evidence type="ECO:0000256" key="7">
    <source>
        <dbReference type="ARBA" id="ARBA00022695"/>
    </source>
</evidence>
<comment type="subcellular location">
    <subcellularLocation>
        <location evidence="1">Cytoplasm</location>
    </subcellularLocation>
</comment>
<comment type="similarity">
    <text evidence="2">Belongs to the SUA5 family.</text>
</comment>
<dbReference type="Proteomes" id="UP001209083">
    <property type="component" value="Chromosome"/>
</dbReference>
<evidence type="ECO:0000256" key="4">
    <source>
        <dbReference type="ARBA" id="ARBA00022490"/>
    </source>
</evidence>
<dbReference type="EMBL" id="CP090958">
    <property type="protein sequence ID" value="WGW14070.1"/>
    <property type="molecule type" value="Genomic_DNA"/>
</dbReference>
<dbReference type="InterPro" id="IPR006070">
    <property type="entry name" value="Sua5-like_dom"/>
</dbReference>
<keyword evidence="4" id="KW-0963">Cytoplasm</keyword>
<evidence type="ECO:0000313" key="15">
    <source>
        <dbReference type="Proteomes" id="UP001209083"/>
    </source>
</evidence>
<feature type="domain" description="YrdC-like" evidence="13">
    <location>
        <begin position="3"/>
        <end position="188"/>
    </location>
</feature>
<dbReference type="PANTHER" id="PTHR17490:SF16">
    <property type="entry name" value="THREONYLCARBAMOYL-AMP SYNTHASE"/>
    <property type="match status" value="1"/>
</dbReference>
<keyword evidence="9" id="KW-0067">ATP-binding</keyword>
<evidence type="ECO:0000256" key="6">
    <source>
        <dbReference type="ARBA" id="ARBA00022694"/>
    </source>
</evidence>
<evidence type="ECO:0000256" key="11">
    <source>
        <dbReference type="ARBA" id="ARBA00048366"/>
    </source>
</evidence>
<evidence type="ECO:0000256" key="9">
    <source>
        <dbReference type="ARBA" id="ARBA00022840"/>
    </source>
</evidence>
<gene>
    <name evidence="14" type="ORF">LWF01_10065</name>
</gene>
<dbReference type="GO" id="GO:0061710">
    <property type="term" value="F:L-threonylcarbamoyladenylate synthase"/>
    <property type="evidence" value="ECO:0007669"/>
    <property type="project" value="UniProtKB-EC"/>
</dbReference>
<evidence type="ECO:0000313" key="14">
    <source>
        <dbReference type="EMBL" id="WGW14070.1"/>
    </source>
</evidence>
<dbReference type="Pfam" id="PF01300">
    <property type="entry name" value="Sua5_yciO_yrdC"/>
    <property type="match status" value="1"/>
</dbReference>
<keyword evidence="5 14" id="KW-0808">Transferase</keyword>
<dbReference type="NCBIfam" id="TIGR00057">
    <property type="entry name" value="L-threonylcarbamoyladenylate synthase"/>
    <property type="match status" value="1"/>
</dbReference>
<accession>A0ABY8QYF0</accession>
<feature type="region of interest" description="Disordered" evidence="12">
    <location>
        <begin position="211"/>
        <end position="260"/>
    </location>
</feature>
<feature type="compositionally biased region" description="Low complexity" evidence="12">
    <location>
        <begin position="213"/>
        <end position="225"/>
    </location>
</feature>
<evidence type="ECO:0000256" key="3">
    <source>
        <dbReference type="ARBA" id="ARBA00012584"/>
    </source>
</evidence>
<evidence type="ECO:0000256" key="1">
    <source>
        <dbReference type="ARBA" id="ARBA00004496"/>
    </source>
</evidence>
<evidence type="ECO:0000256" key="8">
    <source>
        <dbReference type="ARBA" id="ARBA00022741"/>
    </source>
</evidence>
<dbReference type="InterPro" id="IPR017945">
    <property type="entry name" value="DHBP_synth_RibB-like_a/b_dom"/>
</dbReference>
<dbReference type="PANTHER" id="PTHR17490">
    <property type="entry name" value="SUA5"/>
    <property type="match status" value="1"/>
</dbReference>
<evidence type="ECO:0000256" key="10">
    <source>
        <dbReference type="ARBA" id="ARBA00029774"/>
    </source>
</evidence>
<dbReference type="PROSITE" id="PS51163">
    <property type="entry name" value="YRDC"/>
    <property type="match status" value="1"/>
</dbReference>
<dbReference type="SUPFAM" id="SSF55821">
    <property type="entry name" value="YrdC/RibB"/>
    <property type="match status" value="1"/>
</dbReference>
<keyword evidence="8" id="KW-0547">Nucleotide-binding</keyword>
<organism evidence="14 15">
    <name type="scientific">Saxibacter everestensis</name>
    <dbReference type="NCBI Taxonomy" id="2909229"/>
    <lineage>
        <taxon>Bacteria</taxon>
        <taxon>Bacillati</taxon>
        <taxon>Actinomycetota</taxon>
        <taxon>Actinomycetes</taxon>
        <taxon>Micrococcales</taxon>
        <taxon>Brevibacteriaceae</taxon>
        <taxon>Saxibacter</taxon>
    </lineage>
</organism>
<keyword evidence="7 14" id="KW-0548">Nucleotidyltransferase</keyword>
<evidence type="ECO:0000256" key="2">
    <source>
        <dbReference type="ARBA" id="ARBA00007663"/>
    </source>
</evidence>
<sequence length="260" mass="26938">MQDLILDEAARTIERGELIVLPTDTVYGVGADAFSADAVAALLSAKGRGRDMPPPVLIPRVETLDGLASDVPDAGRRLATEFWPGALTIICQAQPSLDWDLGDTHGTVAIRMPADDTALAILRRTGPLAVSSANKTGKPAAATADEARDQLGESVQLYLESGASGSAAPSTIVDATVTPLRVVRQGAITLDALRVVVPELLDVDGNPARAVAEPDAAPSDTAAAAEDQDDTTALFDEVVPDSDPPLADDAELDNDGNERA</sequence>
<dbReference type="EC" id="2.7.7.87" evidence="3"/>